<dbReference type="InterPro" id="IPR011444">
    <property type="entry name" value="DUF1549"/>
</dbReference>
<dbReference type="SUPFAM" id="SSF46626">
    <property type="entry name" value="Cytochrome c"/>
    <property type="match status" value="1"/>
</dbReference>
<evidence type="ECO:0000259" key="4">
    <source>
        <dbReference type="Pfam" id="PF07635"/>
    </source>
</evidence>
<protein>
    <submittedName>
        <fullName evidence="5">Planctomycete cytochrome C</fullName>
    </submittedName>
</protein>
<reference evidence="5 6" key="1">
    <citation type="submission" date="2019-02" db="EMBL/GenBank/DDBJ databases">
        <title>Deep-cultivation of Planctomycetes and their phenomic and genomic characterization uncovers novel biology.</title>
        <authorList>
            <person name="Wiegand S."/>
            <person name="Jogler M."/>
            <person name="Boedeker C."/>
            <person name="Pinto D."/>
            <person name="Vollmers J."/>
            <person name="Rivas-Marin E."/>
            <person name="Kohn T."/>
            <person name="Peeters S.H."/>
            <person name="Heuer A."/>
            <person name="Rast P."/>
            <person name="Oberbeckmann S."/>
            <person name="Bunk B."/>
            <person name="Jeske O."/>
            <person name="Meyerdierks A."/>
            <person name="Storesund J.E."/>
            <person name="Kallscheuer N."/>
            <person name="Luecker S."/>
            <person name="Lage O.M."/>
            <person name="Pohl T."/>
            <person name="Merkel B.J."/>
            <person name="Hornburger P."/>
            <person name="Mueller R.-W."/>
            <person name="Bruemmer F."/>
            <person name="Labrenz M."/>
            <person name="Spormann A.M."/>
            <person name="Op den Camp H."/>
            <person name="Overmann J."/>
            <person name="Amann R."/>
            <person name="Jetten M.S.M."/>
            <person name="Mascher T."/>
            <person name="Medema M.H."/>
            <person name="Devos D.P."/>
            <person name="Kaster A.-K."/>
            <person name="Ovreas L."/>
            <person name="Rohde M."/>
            <person name="Galperin M.Y."/>
            <person name="Jogler C."/>
        </authorList>
    </citation>
    <scope>NUCLEOTIDE SEQUENCE [LARGE SCALE GENOMIC DNA]</scope>
    <source>
        <strain evidence="5 6">ETA_A8</strain>
    </source>
</reference>
<organism evidence="5 6">
    <name type="scientific">Anatilimnocola aggregata</name>
    <dbReference type="NCBI Taxonomy" id="2528021"/>
    <lineage>
        <taxon>Bacteria</taxon>
        <taxon>Pseudomonadati</taxon>
        <taxon>Planctomycetota</taxon>
        <taxon>Planctomycetia</taxon>
        <taxon>Pirellulales</taxon>
        <taxon>Pirellulaceae</taxon>
        <taxon>Anatilimnocola</taxon>
    </lineage>
</organism>
<name>A0A517Y4X9_9BACT</name>
<proteinExistence type="predicted"/>
<evidence type="ECO:0000313" key="5">
    <source>
        <dbReference type="EMBL" id="QDU25256.1"/>
    </source>
</evidence>
<sequence precursor="true">MKLSPSAIAALLLGLFLVPTPSPAAPVDYTREVKPLLQATCVKCHGAGTQKSDLKLDTAAGAMKGGVSGPSVVPGKASESLLIQSIEGNHDYIPKMPYKRPPLDAAQVALLKRWIDEGATAPTDEKPSDDRHWAFIAPVKPAIPKTDDVNTQPIDAFVRARLKKEALAPSQPADRTTLVRRVYLDLLGLPPTPAQVEAFIKDKDERSFENLVDQILESPHYGERWGRWWLDQARYADSNGYSIDAPRQIWKYRDWVVDAINGDMPFDQFSVEQLAGDMLADATEPQKIATGFHRNTQINQEGGIDVEQFRIESVVDRVGTTGTVWLGLTIACAQCHDHKFDPISHAEYYQFFAFFNNQSEPTLKVVDSNVDPREIAAEQKEIEKKINGYFTEQKEEFATWERELGEMSKKLLSKENIKALTIPAAKRTFDQKRQLFAMGPGAADQDYRALNERYQELVALLASGVSTLVMQEMPAPRKTNVFIKGDFTRPAAEVTEGVPAVLPKLKADARPNRLDLAKWLVSRENPLTARVIVNRVWQQYFGRGLVETENDFGTMGAAPTHPELLDWLAIDFMDNGWSLKKLHKRIVTSATYQQSSSVAPNHPALQKDAKNYLLWRQSRLRLDAEVVRDVSLAVSGLLSEKMGGPPVYPPIPDGVLGLGQVKRPWPLSKGEDRYRRGMYTFVFRSTPPPSLSVFDAPEGFSTCTRRIRSNTPLQALTLLNDASHFEFAKSLQAIIERDGLPAAFERCVARQPTKDELELLGKLDSLTLARVLLNLDETITRE</sequence>
<feature type="domain" description="Cytochrome C Planctomycete-type" evidence="4">
    <location>
        <begin position="41"/>
        <end position="97"/>
    </location>
</feature>
<evidence type="ECO:0000313" key="6">
    <source>
        <dbReference type="Proteomes" id="UP000315017"/>
    </source>
</evidence>
<dbReference type="InterPro" id="IPR011429">
    <property type="entry name" value="Cyt_c_Planctomycete-type"/>
</dbReference>
<dbReference type="GO" id="GO:0009055">
    <property type="term" value="F:electron transfer activity"/>
    <property type="evidence" value="ECO:0007669"/>
    <property type="project" value="InterPro"/>
</dbReference>
<dbReference type="EMBL" id="CP036274">
    <property type="protein sequence ID" value="QDU25256.1"/>
    <property type="molecule type" value="Genomic_DNA"/>
</dbReference>
<feature type="domain" description="DUF1549" evidence="2">
    <location>
        <begin position="153"/>
        <end position="358"/>
    </location>
</feature>
<dbReference type="Proteomes" id="UP000315017">
    <property type="component" value="Chromosome"/>
</dbReference>
<dbReference type="AlphaFoldDB" id="A0A517Y4X9"/>
<feature type="chain" id="PRO_5022106864" evidence="1">
    <location>
        <begin position="25"/>
        <end position="782"/>
    </location>
</feature>
<dbReference type="Pfam" id="PF07635">
    <property type="entry name" value="PSCyt1"/>
    <property type="match status" value="1"/>
</dbReference>
<evidence type="ECO:0000259" key="2">
    <source>
        <dbReference type="Pfam" id="PF07583"/>
    </source>
</evidence>
<dbReference type="OrthoDB" id="127107at2"/>
<feature type="signal peptide" evidence="1">
    <location>
        <begin position="1"/>
        <end position="24"/>
    </location>
</feature>
<dbReference type="GO" id="GO:0020037">
    <property type="term" value="F:heme binding"/>
    <property type="evidence" value="ECO:0007669"/>
    <property type="project" value="InterPro"/>
</dbReference>
<dbReference type="PANTHER" id="PTHR35889:SF3">
    <property type="entry name" value="F-BOX DOMAIN-CONTAINING PROTEIN"/>
    <property type="match status" value="1"/>
</dbReference>
<feature type="domain" description="DUF1553" evidence="3">
    <location>
        <begin position="512"/>
        <end position="761"/>
    </location>
</feature>
<dbReference type="RefSeq" id="WP_145083906.1">
    <property type="nucleotide sequence ID" value="NZ_CP036274.1"/>
</dbReference>
<evidence type="ECO:0000259" key="3">
    <source>
        <dbReference type="Pfam" id="PF07587"/>
    </source>
</evidence>
<evidence type="ECO:0000256" key="1">
    <source>
        <dbReference type="SAM" id="SignalP"/>
    </source>
</evidence>
<dbReference type="InterPro" id="IPR036909">
    <property type="entry name" value="Cyt_c-like_dom_sf"/>
</dbReference>
<accession>A0A517Y4X9</accession>
<keyword evidence="6" id="KW-1185">Reference proteome</keyword>
<keyword evidence="1" id="KW-0732">Signal</keyword>
<dbReference type="Pfam" id="PF07587">
    <property type="entry name" value="PSD1"/>
    <property type="match status" value="1"/>
</dbReference>
<dbReference type="PANTHER" id="PTHR35889">
    <property type="entry name" value="CYCLOINULO-OLIGOSACCHARIDE FRUCTANOTRANSFERASE-RELATED"/>
    <property type="match status" value="1"/>
</dbReference>
<dbReference type="KEGG" id="aagg:ETAA8_03200"/>
<dbReference type="InterPro" id="IPR022655">
    <property type="entry name" value="DUF1553"/>
</dbReference>
<dbReference type="Pfam" id="PF07583">
    <property type="entry name" value="PSCyt2"/>
    <property type="match status" value="1"/>
</dbReference>
<gene>
    <name evidence="5" type="ORF">ETAA8_03200</name>
</gene>